<reference evidence="1" key="5">
    <citation type="journal article" date="2021" name="G3 (Bethesda)">
        <title>Aegilops tauschii genome assembly Aet v5.0 features greater sequence contiguity and improved annotation.</title>
        <authorList>
            <person name="Wang L."/>
            <person name="Zhu T."/>
            <person name="Rodriguez J.C."/>
            <person name="Deal K.R."/>
            <person name="Dubcovsky J."/>
            <person name="McGuire P.E."/>
            <person name="Lux T."/>
            <person name="Spannagl M."/>
            <person name="Mayer K.F.X."/>
            <person name="Baldrich P."/>
            <person name="Meyers B.C."/>
            <person name="Huo N."/>
            <person name="Gu Y.Q."/>
            <person name="Zhou H."/>
            <person name="Devos K.M."/>
            <person name="Bennetzen J.L."/>
            <person name="Unver T."/>
            <person name="Budak H."/>
            <person name="Gulick P.J."/>
            <person name="Galiba G."/>
            <person name="Kalapos B."/>
            <person name="Nelson D.R."/>
            <person name="Li P."/>
            <person name="You F.M."/>
            <person name="Luo M.C."/>
            <person name="Dvorak J."/>
        </authorList>
    </citation>
    <scope>NUCLEOTIDE SEQUENCE [LARGE SCALE GENOMIC DNA]</scope>
    <source>
        <strain evidence="1">cv. AL8/78</strain>
    </source>
</reference>
<evidence type="ECO:0000313" key="1">
    <source>
        <dbReference type="EnsemblPlants" id="AET4Gv20723800.14"/>
    </source>
</evidence>
<reference evidence="2" key="2">
    <citation type="journal article" date="2017" name="Nat. Plants">
        <title>The Aegilops tauschii genome reveals multiple impacts of transposons.</title>
        <authorList>
            <person name="Zhao G."/>
            <person name="Zou C."/>
            <person name="Li K."/>
            <person name="Wang K."/>
            <person name="Li T."/>
            <person name="Gao L."/>
            <person name="Zhang X."/>
            <person name="Wang H."/>
            <person name="Yang Z."/>
            <person name="Liu X."/>
            <person name="Jiang W."/>
            <person name="Mao L."/>
            <person name="Kong X."/>
            <person name="Jiao Y."/>
            <person name="Jia J."/>
        </authorList>
    </citation>
    <scope>NUCLEOTIDE SEQUENCE [LARGE SCALE GENOMIC DNA]</scope>
    <source>
        <strain evidence="2">cv. AL8/78</strain>
    </source>
</reference>
<dbReference type="Proteomes" id="UP000015105">
    <property type="component" value="Chromosome 4D"/>
</dbReference>
<reference evidence="1" key="3">
    <citation type="journal article" date="2017" name="Nature">
        <title>Genome sequence of the progenitor of the wheat D genome Aegilops tauschii.</title>
        <authorList>
            <person name="Luo M.C."/>
            <person name="Gu Y.Q."/>
            <person name="Puiu D."/>
            <person name="Wang H."/>
            <person name="Twardziok S.O."/>
            <person name="Deal K.R."/>
            <person name="Huo N."/>
            <person name="Zhu T."/>
            <person name="Wang L."/>
            <person name="Wang Y."/>
            <person name="McGuire P.E."/>
            <person name="Liu S."/>
            <person name="Long H."/>
            <person name="Ramasamy R.K."/>
            <person name="Rodriguez J.C."/>
            <person name="Van S.L."/>
            <person name="Yuan L."/>
            <person name="Wang Z."/>
            <person name="Xia Z."/>
            <person name="Xiao L."/>
            <person name="Anderson O.D."/>
            <person name="Ouyang S."/>
            <person name="Liang Y."/>
            <person name="Zimin A.V."/>
            <person name="Pertea G."/>
            <person name="Qi P."/>
            <person name="Bennetzen J.L."/>
            <person name="Dai X."/>
            <person name="Dawson M.W."/>
            <person name="Muller H.G."/>
            <person name="Kugler K."/>
            <person name="Rivarola-Duarte L."/>
            <person name="Spannagl M."/>
            <person name="Mayer K.F.X."/>
            <person name="Lu F.H."/>
            <person name="Bevan M.W."/>
            <person name="Leroy P."/>
            <person name="Li P."/>
            <person name="You F.M."/>
            <person name="Sun Q."/>
            <person name="Liu Z."/>
            <person name="Lyons E."/>
            <person name="Wicker T."/>
            <person name="Salzberg S.L."/>
            <person name="Devos K.M."/>
            <person name="Dvorak J."/>
        </authorList>
    </citation>
    <scope>NUCLEOTIDE SEQUENCE [LARGE SCALE GENOMIC DNA]</scope>
    <source>
        <strain evidence="1">cv. AL8/78</strain>
    </source>
</reference>
<dbReference type="Gramene" id="AET4Gv20723800.14">
    <property type="protein sequence ID" value="AET4Gv20723800.14"/>
    <property type="gene ID" value="AET4Gv20723800"/>
</dbReference>
<protein>
    <submittedName>
        <fullName evidence="1">Uncharacterized protein</fullName>
    </submittedName>
</protein>
<dbReference type="EnsemblPlants" id="AET4Gv20723800.14">
    <property type="protein sequence ID" value="AET4Gv20723800.14"/>
    <property type="gene ID" value="AET4Gv20723800"/>
</dbReference>
<reference evidence="1" key="4">
    <citation type="submission" date="2019-03" db="UniProtKB">
        <authorList>
            <consortium name="EnsemblPlants"/>
        </authorList>
    </citation>
    <scope>IDENTIFICATION</scope>
</reference>
<sequence length="85" mass="9540">MITPVFGTTFDSLGEAYEVISTRGNRETLACFLAATTNPGDNDAELDNDHGRMGKRSGSWDGLHMRNKFGRRWIYEAKRDRGGED</sequence>
<keyword evidence="2" id="KW-1185">Reference proteome</keyword>
<name>A0A453IY96_AEGTS</name>
<evidence type="ECO:0000313" key="2">
    <source>
        <dbReference type="Proteomes" id="UP000015105"/>
    </source>
</evidence>
<dbReference type="AlphaFoldDB" id="A0A453IY96"/>
<organism evidence="1 2">
    <name type="scientific">Aegilops tauschii subsp. strangulata</name>
    <name type="common">Goatgrass</name>
    <dbReference type="NCBI Taxonomy" id="200361"/>
    <lineage>
        <taxon>Eukaryota</taxon>
        <taxon>Viridiplantae</taxon>
        <taxon>Streptophyta</taxon>
        <taxon>Embryophyta</taxon>
        <taxon>Tracheophyta</taxon>
        <taxon>Spermatophyta</taxon>
        <taxon>Magnoliopsida</taxon>
        <taxon>Liliopsida</taxon>
        <taxon>Poales</taxon>
        <taxon>Poaceae</taxon>
        <taxon>BOP clade</taxon>
        <taxon>Pooideae</taxon>
        <taxon>Triticodae</taxon>
        <taxon>Triticeae</taxon>
        <taxon>Triticinae</taxon>
        <taxon>Aegilops</taxon>
    </lineage>
</organism>
<proteinExistence type="predicted"/>
<reference evidence="2" key="1">
    <citation type="journal article" date="2014" name="Science">
        <title>Ancient hybridizations among the ancestral genomes of bread wheat.</title>
        <authorList>
            <consortium name="International Wheat Genome Sequencing Consortium,"/>
            <person name="Marcussen T."/>
            <person name="Sandve S.R."/>
            <person name="Heier L."/>
            <person name="Spannagl M."/>
            <person name="Pfeifer M."/>
            <person name="Jakobsen K.S."/>
            <person name="Wulff B.B."/>
            <person name="Steuernagel B."/>
            <person name="Mayer K.F."/>
            <person name="Olsen O.A."/>
        </authorList>
    </citation>
    <scope>NUCLEOTIDE SEQUENCE [LARGE SCALE GENOMIC DNA]</scope>
    <source>
        <strain evidence="2">cv. AL8/78</strain>
    </source>
</reference>
<accession>A0A453IY96</accession>